<sequence length="344" mass="37837">MSSRKRERSTSMDGDDDASPPKRSRHLRSELQLESDDAPVGSMSSRASTAHGVVGMGSHQRRVVESDKDEGESSDDAGETQMRATQSTMMTQFSQMTPAREAAAMENVDELTLNEDVAKAVQWMLNLPNSSITKTNMKKRIFAENRRLNKGYTSVVFNMAAAKVNHLFGFKVQTCDERSNKRYFLVNSFPPAVTHGIVRDYVLRGKIGGYLALAAMFIHLSPRDTMHENELQKNFALMGRRDWKSICETMIAPLVAQHYLAKSKDGESLLYAIGPRLRLLLGDDDEECAASLKSFLAVVEGRTDDESGDGDGDSDGDGNGGASASSPAVDTPSRRPTRTTRPHV</sequence>
<evidence type="ECO:0000256" key="1">
    <source>
        <dbReference type="SAM" id="MobiDB-lite"/>
    </source>
</evidence>
<accession>A0A0L0D3L3</accession>
<feature type="compositionally biased region" description="Acidic residues" evidence="1">
    <location>
        <begin position="306"/>
        <end position="316"/>
    </location>
</feature>
<dbReference type="RefSeq" id="XP_013762882.1">
    <property type="nucleotide sequence ID" value="XM_013907428.1"/>
</dbReference>
<evidence type="ECO:0000313" key="4">
    <source>
        <dbReference type="Proteomes" id="UP000054408"/>
    </source>
</evidence>
<feature type="region of interest" description="Disordered" evidence="1">
    <location>
        <begin position="301"/>
        <end position="344"/>
    </location>
</feature>
<feature type="compositionally biased region" description="Acidic residues" evidence="1">
    <location>
        <begin position="67"/>
        <end position="78"/>
    </location>
</feature>
<feature type="region of interest" description="Disordered" evidence="1">
    <location>
        <begin position="1"/>
        <end position="85"/>
    </location>
</feature>
<protein>
    <recommendedName>
        <fullName evidence="2">MAGE domain-containing protein</fullName>
    </recommendedName>
</protein>
<feature type="compositionally biased region" description="Basic residues" evidence="1">
    <location>
        <begin position="335"/>
        <end position="344"/>
    </location>
</feature>
<dbReference type="InterPro" id="IPR002190">
    <property type="entry name" value="MHD_dom"/>
</dbReference>
<proteinExistence type="predicted"/>
<reference evidence="3 4" key="1">
    <citation type="submission" date="2010-05" db="EMBL/GenBank/DDBJ databases">
        <title>The Genome Sequence of Thecamonas trahens ATCC 50062.</title>
        <authorList>
            <consortium name="The Broad Institute Genome Sequencing Platform"/>
            <person name="Russ C."/>
            <person name="Cuomo C."/>
            <person name="Shea T."/>
            <person name="Young S.K."/>
            <person name="Zeng Q."/>
            <person name="Koehrsen M."/>
            <person name="Haas B."/>
            <person name="Borodovsky M."/>
            <person name="Guigo R."/>
            <person name="Alvarado L."/>
            <person name="Berlin A."/>
            <person name="Bochicchio J."/>
            <person name="Borenstein D."/>
            <person name="Chapman S."/>
            <person name="Chen Z."/>
            <person name="Freedman E."/>
            <person name="Gellesch M."/>
            <person name="Goldberg J."/>
            <person name="Griggs A."/>
            <person name="Gujja S."/>
            <person name="Heilman E."/>
            <person name="Heiman D."/>
            <person name="Hepburn T."/>
            <person name="Howarth C."/>
            <person name="Jen D."/>
            <person name="Larson L."/>
            <person name="Mehta T."/>
            <person name="Park D."/>
            <person name="Pearson M."/>
            <person name="Roberts A."/>
            <person name="Saif S."/>
            <person name="Shenoy N."/>
            <person name="Sisk P."/>
            <person name="Stolte C."/>
            <person name="Sykes S."/>
            <person name="Thomson T."/>
            <person name="Walk T."/>
            <person name="White J."/>
            <person name="Yandava C."/>
            <person name="Burger G."/>
            <person name="Gray M.W."/>
            <person name="Holland P.W.H."/>
            <person name="King N."/>
            <person name="Lang F.B.F."/>
            <person name="Roger A.J."/>
            <person name="Ruiz-Trillo I."/>
            <person name="Lander E."/>
            <person name="Nusbaum C."/>
        </authorList>
    </citation>
    <scope>NUCLEOTIDE SEQUENCE [LARGE SCALE GENOMIC DNA]</scope>
    <source>
        <strain evidence="3 4">ATCC 50062</strain>
    </source>
</reference>
<dbReference type="Gene3D" id="1.10.10.1200">
    <property type="entry name" value="MAGE homology domain, winged helix WH1 motif"/>
    <property type="match status" value="1"/>
</dbReference>
<dbReference type="Pfam" id="PF01454">
    <property type="entry name" value="MAGE"/>
    <property type="match status" value="1"/>
</dbReference>
<evidence type="ECO:0000313" key="3">
    <source>
        <dbReference type="EMBL" id="KNC45893.1"/>
    </source>
</evidence>
<dbReference type="AlphaFoldDB" id="A0A0L0D3L3"/>
<dbReference type="Proteomes" id="UP000054408">
    <property type="component" value="Unassembled WGS sequence"/>
</dbReference>
<dbReference type="GeneID" id="25559840"/>
<feature type="domain" description="MAGE" evidence="2">
    <location>
        <begin position="129"/>
        <end position="276"/>
    </location>
</feature>
<dbReference type="InterPro" id="IPR041898">
    <property type="entry name" value="MAGE_WH1"/>
</dbReference>
<evidence type="ECO:0000259" key="2">
    <source>
        <dbReference type="Pfam" id="PF01454"/>
    </source>
</evidence>
<name>A0A0L0D3L3_THETB</name>
<organism evidence="3 4">
    <name type="scientific">Thecamonas trahens ATCC 50062</name>
    <dbReference type="NCBI Taxonomy" id="461836"/>
    <lineage>
        <taxon>Eukaryota</taxon>
        <taxon>Apusozoa</taxon>
        <taxon>Apusomonadida</taxon>
        <taxon>Apusomonadidae</taxon>
        <taxon>Thecamonas</taxon>
    </lineage>
</organism>
<dbReference type="EMBL" id="GL349433">
    <property type="protein sequence ID" value="KNC45893.1"/>
    <property type="molecule type" value="Genomic_DNA"/>
</dbReference>
<gene>
    <name evidence="3" type="ORF">AMSG_00006</name>
</gene>
<keyword evidence="4" id="KW-1185">Reference proteome</keyword>